<dbReference type="GO" id="GO:0000160">
    <property type="term" value="P:phosphorelay signal transduction system"/>
    <property type="evidence" value="ECO:0007669"/>
    <property type="project" value="InterPro"/>
</dbReference>
<dbReference type="PROSITE" id="PS50110">
    <property type="entry name" value="RESPONSE_REGULATORY"/>
    <property type="match status" value="1"/>
</dbReference>
<dbReference type="RefSeq" id="WP_097119991.1">
    <property type="nucleotide sequence ID" value="NZ_OCND01000001.1"/>
</dbReference>
<reference evidence="4 5" key="1">
    <citation type="submission" date="2017-09" db="EMBL/GenBank/DDBJ databases">
        <authorList>
            <person name="Ehlers B."/>
            <person name="Leendertz F.H."/>
        </authorList>
    </citation>
    <scope>NUCLEOTIDE SEQUENCE [LARGE SCALE GENOMIC DNA]</scope>
    <source>
        <strain evidence="4 5">CGMCC 1.10978</strain>
    </source>
</reference>
<dbReference type="SUPFAM" id="SSF52172">
    <property type="entry name" value="CheY-like"/>
    <property type="match status" value="1"/>
</dbReference>
<evidence type="ECO:0000313" key="5">
    <source>
        <dbReference type="Proteomes" id="UP000219374"/>
    </source>
</evidence>
<organism evidence="4 5">
    <name type="scientific">Pseudoxanthomonas wuyuanensis</name>
    <dbReference type="NCBI Taxonomy" id="1073196"/>
    <lineage>
        <taxon>Bacteria</taxon>
        <taxon>Pseudomonadati</taxon>
        <taxon>Pseudomonadota</taxon>
        <taxon>Gammaproteobacteria</taxon>
        <taxon>Lysobacterales</taxon>
        <taxon>Lysobacteraceae</taxon>
        <taxon>Pseudoxanthomonas</taxon>
    </lineage>
</organism>
<dbReference type="OrthoDB" id="9782655at2"/>
<keyword evidence="5" id="KW-1185">Reference proteome</keyword>
<dbReference type="InterPro" id="IPR050595">
    <property type="entry name" value="Bact_response_regulator"/>
</dbReference>
<gene>
    <name evidence="4" type="ORF">SAMN06296416_101175</name>
</gene>
<feature type="domain" description="Response regulatory" evidence="3">
    <location>
        <begin position="10"/>
        <end position="124"/>
    </location>
</feature>
<sequence>MVGWATKTAIVHIVDDDRDVRQAFARLMRASGFEPRAYDSAEEFLAEVRESPRTCILLDITMPNMTGPQVLARLNERDIRLPVIAVSARDDEETRAWTRSLGARMFLRKPVDDQALLDAINWVVDSVAAR</sequence>
<dbReference type="EMBL" id="OCND01000001">
    <property type="protein sequence ID" value="SOD50543.1"/>
    <property type="molecule type" value="Genomic_DNA"/>
</dbReference>
<proteinExistence type="predicted"/>
<dbReference type="InterPro" id="IPR001789">
    <property type="entry name" value="Sig_transdc_resp-reg_receiver"/>
</dbReference>
<dbReference type="PANTHER" id="PTHR44591:SF25">
    <property type="entry name" value="CHEMOTAXIS TWO-COMPONENT RESPONSE REGULATOR"/>
    <property type="match status" value="1"/>
</dbReference>
<dbReference type="Pfam" id="PF00072">
    <property type="entry name" value="Response_reg"/>
    <property type="match status" value="1"/>
</dbReference>
<feature type="modified residue" description="4-aspartylphosphate" evidence="2">
    <location>
        <position position="59"/>
    </location>
</feature>
<keyword evidence="1 2" id="KW-0597">Phosphoprotein</keyword>
<name>A0A286CVX9_9GAMM</name>
<evidence type="ECO:0000259" key="3">
    <source>
        <dbReference type="PROSITE" id="PS50110"/>
    </source>
</evidence>
<accession>A0A286CVX9</accession>
<dbReference type="AlphaFoldDB" id="A0A286CVX9"/>
<dbReference type="InterPro" id="IPR011006">
    <property type="entry name" value="CheY-like_superfamily"/>
</dbReference>
<dbReference type="SMART" id="SM00448">
    <property type="entry name" value="REC"/>
    <property type="match status" value="1"/>
</dbReference>
<protein>
    <submittedName>
        <fullName evidence="4">Response regulator receiver domain-containing protein</fullName>
    </submittedName>
</protein>
<evidence type="ECO:0000256" key="2">
    <source>
        <dbReference type="PROSITE-ProRule" id="PRU00169"/>
    </source>
</evidence>
<dbReference type="Proteomes" id="UP000219374">
    <property type="component" value="Unassembled WGS sequence"/>
</dbReference>
<dbReference type="PANTHER" id="PTHR44591">
    <property type="entry name" value="STRESS RESPONSE REGULATOR PROTEIN 1"/>
    <property type="match status" value="1"/>
</dbReference>
<evidence type="ECO:0000256" key="1">
    <source>
        <dbReference type="ARBA" id="ARBA00022553"/>
    </source>
</evidence>
<evidence type="ECO:0000313" key="4">
    <source>
        <dbReference type="EMBL" id="SOD50543.1"/>
    </source>
</evidence>
<dbReference type="Gene3D" id="3.40.50.2300">
    <property type="match status" value="1"/>
</dbReference>